<organism evidence="1 2">
    <name type="scientific">[Candida] jaroonii</name>
    <dbReference type="NCBI Taxonomy" id="467808"/>
    <lineage>
        <taxon>Eukaryota</taxon>
        <taxon>Fungi</taxon>
        <taxon>Dikarya</taxon>
        <taxon>Ascomycota</taxon>
        <taxon>Saccharomycotina</taxon>
        <taxon>Pichiomycetes</taxon>
        <taxon>Debaryomycetaceae</taxon>
        <taxon>Yamadazyma</taxon>
    </lineage>
</organism>
<keyword evidence="1" id="KW-0645">Protease</keyword>
<proteinExistence type="predicted"/>
<comment type="caution">
    <text evidence="1">The sequence shown here is derived from an EMBL/GenBank/DDBJ whole genome shotgun (WGS) entry which is preliminary data.</text>
</comment>
<keyword evidence="1" id="KW-0378">Hydrolase</keyword>
<protein>
    <submittedName>
        <fullName evidence="1">Probable cysteine protease Atg4p</fullName>
    </submittedName>
</protein>
<keyword evidence="2" id="KW-1185">Reference proteome</keyword>
<reference evidence="1" key="1">
    <citation type="submission" date="2022-06" db="EMBL/GenBank/DDBJ databases">
        <authorList>
            <person name="Legras J.-L."/>
            <person name="Devillers H."/>
            <person name="Grondin C."/>
        </authorList>
    </citation>
    <scope>NUCLEOTIDE SEQUENCE</scope>
    <source>
        <strain evidence="1">CLIB 1444</strain>
    </source>
</reference>
<sequence>MSEDKFTFMKDIWQHIPRPKSSDNTEATLQQNEGEGTIEDEVHADTSAVILGHDYQGDSIADKIKSLIWLSYRTGFQPIAKHEDGPYPLQFISSMVFNRNPFSAQFSSFINNDFFTTDVGWGCMIRTSQSLLANALVKFGNEEEEVIKLFKDDESATYSLHNFIKVANESPLHVRPGQWFGPNAASLSIQRLCRGELNVIISESSDLYDDQIKSMKGNLLVLLPIRLGIDKINSIYHDSILQLLNLPQSIGIAGGRPSSSFYFVGFDNINKDLLYLDPHYPQQCAEDGIKESFYTKNYQRLKIDDLDPSMMVGLVIKNWEDYENLKERLKGTKIVHFQSKESTFKDIADVESIADDELDDHLGHTQKNDKEDNDFVSIDHNIENEDVVEIENSKIDSSYDLIK</sequence>
<evidence type="ECO:0000313" key="1">
    <source>
        <dbReference type="EMBL" id="CAH6722332.1"/>
    </source>
</evidence>
<accession>A0ACA9YCJ5</accession>
<gene>
    <name evidence="1" type="ORF">CLIB1444_09S01244</name>
</gene>
<dbReference type="EMBL" id="CALSDN010000009">
    <property type="protein sequence ID" value="CAH6722332.1"/>
    <property type="molecule type" value="Genomic_DNA"/>
</dbReference>
<dbReference type="Proteomes" id="UP001152531">
    <property type="component" value="Unassembled WGS sequence"/>
</dbReference>
<name>A0ACA9YCJ5_9ASCO</name>
<evidence type="ECO:0000313" key="2">
    <source>
        <dbReference type="Proteomes" id="UP001152531"/>
    </source>
</evidence>